<dbReference type="EMBL" id="CP003382">
    <property type="protein sequence ID" value="AFZ67342.1"/>
    <property type="molecule type" value="Genomic_DNA"/>
</dbReference>
<feature type="transmembrane region" description="Helical" evidence="1">
    <location>
        <begin position="220"/>
        <end position="240"/>
    </location>
</feature>
<dbReference type="GO" id="GO:0080120">
    <property type="term" value="P:CAAX-box protein maturation"/>
    <property type="evidence" value="ECO:0007669"/>
    <property type="project" value="UniProtKB-ARBA"/>
</dbReference>
<name>L0A2C7_DEIPD</name>
<evidence type="ECO:0000256" key="1">
    <source>
        <dbReference type="SAM" id="Phobius"/>
    </source>
</evidence>
<protein>
    <submittedName>
        <fullName evidence="3">CAAX amino terminal protease family</fullName>
    </submittedName>
</protein>
<dbReference type="OrthoDB" id="378663at2"/>
<feature type="transmembrane region" description="Helical" evidence="1">
    <location>
        <begin position="52"/>
        <end position="82"/>
    </location>
</feature>
<sequence length="266" mass="28528">MTSLNAPTSRPFLRAFLSLYPLGLLGVLSLVPTLGPTLSSLMAGSTAPTPPLALLITLVVAQSAVQLGVIVALGTIVSPALNSRSLLLGRTLHGQPLWPALRSQLPLALLGTVPVVLGILLLDRAFRPHLSEAWQSAVQSQTVTLASRASALLYGGVTEELLMRWGVMSLIAWALWRTLQRRAAQPAPWVFWTAIIVAALLFGLGHLPAVASLAPLDLLLVVRTIVLNAIGGLWYGWLFWRRSLEAGMSAHAFTHVLFWLLAPLAV</sequence>
<dbReference type="InterPro" id="IPR003675">
    <property type="entry name" value="Rce1/LyrA-like_dom"/>
</dbReference>
<organism evidence="3 4">
    <name type="scientific">Deinococcus peraridilitoris (strain DSM 19664 / LMG 22246 / CIP 109416 / KR-200)</name>
    <dbReference type="NCBI Taxonomy" id="937777"/>
    <lineage>
        <taxon>Bacteria</taxon>
        <taxon>Thermotogati</taxon>
        <taxon>Deinococcota</taxon>
        <taxon>Deinococci</taxon>
        <taxon>Deinococcales</taxon>
        <taxon>Deinococcaceae</taxon>
        <taxon>Deinococcus</taxon>
    </lineage>
</organism>
<gene>
    <name evidence="3" type="ordered locus">Deipe_1826</name>
</gene>
<keyword evidence="3" id="KW-0645">Protease</keyword>
<reference evidence="4" key="1">
    <citation type="submission" date="2012-03" db="EMBL/GenBank/DDBJ databases">
        <title>Complete sequence of chromosome of Deinococcus peraridilitoris DSM 19664.</title>
        <authorList>
            <person name="Lucas S."/>
            <person name="Copeland A."/>
            <person name="Lapidus A."/>
            <person name="Glavina del Rio T."/>
            <person name="Dalin E."/>
            <person name="Tice H."/>
            <person name="Bruce D."/>
            <person name="Goodwin L."/>
            <person name="Pitluck S."/>
            <person name="Peters L."/>
            <person name="Mikhailova N."/>
            <person name="Lu M."/>
            <person name="Kyrpides N."/>
            <person name="Mavromatis K."/>
            <person name="Ivanova N."/>
            <person name="Brettin T."/>
            <person name="Detter J.C."/>
            <person name="Han C."/>
            <person name="Larimer F."/>
            <person name="Land M."/>
            <person name="Hauser L."/>
            <person name="Markowitz V."/>
            <person name="Cheng J.-F."/>
            <person name="Hugenholtz P."/>
            <person name="Woyke T."/>
            <person name="Wu D."/>
            <person name="Pukall R."/>
            <person name="Steenblock K."/>
            <person name="Brambilla E."/>
            <person name="Klenk H.-P."/>
            <person name="Eisen J.A."/>
        </authorList>
    </citation>
    <scope>NUCLEOTIDE SEQUENCE [LARGE SCALE GENOMIC DNA]</scope>
    <source>
        <strain evidence="4">DSM 19664 / LMG 22246 / CIP 109416 / KR-200</strain>
    </source>
</reference>
<accession>L0A2C7</accession>
<evidence type="ECO:0000313" key="4">
    <source>
        <dbReference type="Proteomes" id="UP000010467"/>
    </source>
</evidence>
<dbReference type="PATRIC" id="fig|937777.3.peg.1827"/>
<dbReference type="KEGG" id="dpd:Deipe_1826"/>
<keyword evidence="1" id="KW-1133">Transmembrane helix</keyword>
<keyword evidence="4" id="KW-1185">Reference proteome</keyword>
<dbReference type="GO" id="GO:0006508">
    <property type="term" value="P:proteolysis"/>
    <property type="evidence" value="ECO:0007669"/>
    <property type="project" value="UniProtKB-KW"/>
</dbReference>
<dbReference type="Pfam" id="PF02517">
    <property type="entry name" value="Rce1-like"/>
    <property type="match status" value="1"/>
</dbReference>
<dbReference type="STRING" id="937777.Deipe_1826"/>
<feature type="transmembrane region" description="Helical" evidence="1">
    <location>
        <begin position="191"/>
        <end position="214"/>
    </location>
</feature>
<dbReference type="eggNOG" id="ENOG502ZAAA">
    <property type="taxonomic scope" value="Bacteria"/>
</dbReference>
<evidence type="ECO:0000313" key="3">
    <source>
        <dbReference type="EMBL" id="AFZ67342.1"/>
    </source>
</evidence>
<feature type="domain" description="CAAX prenyl protease 2/Lysostaphin resistance protein A-like" evidence="2">
    <location>
        <begin position="150"/>
        <end position="255"/>
    </location>
</feature>
<dbReference type="GO" id="GO:0004175">
    <property type="term" value="F:endopeptidase activity"/>
    <property type="evidence" value="ECO:0007669"/>
    <property type="project" value="UniProtKB-ARBA"/>
</dbReference>
<keyword evidence="3" id="KW-0378">Hydrolase</keyword>
<dbReference type="Proteomes" id="UP000010467">
    <property type="component" value="Chromosome"/>
</dbReference>
<keyword evidence="1" id="KW-0812">Transmembrane</keyword>
<dbReference type="RefSeq" id="WP_015235647.1">
    <property type="nucleotide sequence ID" value="NC_019793.1"/>
</dbReference>
<feature type="transmembrane region" description="Helical" evidence="1">
    <location>
        <begin position="12"/>
        <end position="32"/>
    </location>
</feature>
<dbReference type="AlphaFoldDB" id="L0A2C7"/>
<keyword evidence="1" id="KW-0472">Membrane</keyword>
<dbReference type="HOGENOM" id="CLU_082370_0_0_0"/>
<proteinExistence type="predicted"/>
<evidence type="ECO:0000259" key="2">
    <source>
        <dbReference type="Pfam" id="PF02517"/>
    </source>
</evidence>